<dbReference type="SUPFAM" id="SSF55144">
    <property type="entry name" value="LigT-like"/>
    <property type="match status" value="1"/>
</dbReference>
<dbReference type="Gene3D" id="1.10.3290.10">
    <property type="entry name" value="Fido-like domain"/>
    <property type="match status" value="1"/>
</dbReference>
<evidence type="ECO:0000313" key="5">
    <source>
        <dbReference type="Proteomes" id="UP000199572"/>
    </source>
</evidence>
<protein>
    <submittedName>
        <fullName evidence="4">Fic family protein</fullName>
    </submittedName>
</protein>
<dbReference type="Proteomes" id="UP000199572">
    <property type="component" value="Unassembled WGS sequence"/>
</dbReference>
<reference evidence="4 5" key="1">
    <citation type="submission" date="2016-10" db="EMBL/GenBank/DDBJ databases">
        <authorList>
            <person name="de Groot N.N."/>
        </authorList>
    </citation>
    <scope>NUCLEOTIDE SEQUENCE [LARGE SCALE GENOMIC DNA]</scope>
    <source>
        <strain evidence="4 5">DSM 18610</strain>
    </source>
</reference>
<keyword evidence="5" id="KW-1185">Reference proteome</keyword>
<dbReference type="InterPro" id="IPR025230">
    <property type="entry name" value="DUF4172"/>
</dbReference>
<evidence type="ECO:0000256" key="2">
    <source>
        <dbReference type="PIRSR" id="PIRSR640198-2"/>
    </source>
</evidence>
<dbReference type="Pfam" id="PF13563">
    <property type="entry name" value="2_5_RNA_ligase2"/>
    <property type="match status" value="1"/>
</dbReference>
<dbReference type="Pfam" id="PF02661">
    <property type="entry name" value="Fic"/>
    <property type="match status" value="1"/>
</dbReference>
<dbReference type="InterPro" id="IPR036597">
    <property type="entry name" value="Fido-like_dom_sf"/>
</dbReference>
<name>A0A1H9KTI5_9SPHI</name>
<feature type="domain" description="Fido" evidence="3">
    <location>
        <begin position="114"/>
        <end position="270"/>
    </location>
</feature>
<dbReference type="InterPro" id="IPR040198">
    <property type="entry name" value="Fido_containing"/>
</dbReference>
<gene>
    <name evidence="4" type="ORF">SAMN04488023_103141</name>
</gene>
<evidence type="ECO:0000256" key="1">
    <source>
        <dbReference type="PIRSR" id="PIRSR640198-1"/>
    </source>
</evidence>
<keyword evidence="2" id="KW-0067">ATP-binding</keyword>
<organism evidence="4 5">
    <name type="scientific">Pedobacter rhizosphaerae</name>
    <dbReference type="NCBI Taxonomy" id="390241"/>
    <lineage>
        <taxon>Bacteria</taxon>
        <taxon>Pseudomonadati</taxon>
        <taxon>Bacteroidota</taxon>
        <taxon>Sphingobacteriia</taxon>
        <taxon>Sphingobacteriales</taxon>
        <taxon>Sphingobacteriaceae</taxon>
        <taxon>Pedobacter</taxon>
    </lineage>
</organism>
<dbReference type="InterPro" id="IPR003812">
    <property type="entry name" value="Fido"/>
</dbReference>
<sequence length="549" mass="63079">MGYNWEKKDWPNFSYSIAGIEQQLYQFTEMIGEVTGVLKSLPDSVREETKYEMLISEAIKTSEIEGEFFSREDVMSSVKNNLGLGEKMWFVRDKRASAITDLLIHVKHNFQDELSVAELWNWHEILFRDAKGLRIGVWREGTSPMQVVSGAIGKEEVHFEAPDSKKVPAEMKQFVAWFNDTAPNKRKVIIDPIVRAAIAHLYFESIHPFEDGNGRIGRALAEKALSQTLGRPVLLSLSKSIEANKTAYYNALKEAQQKNEISNWLSYFTTLTLNAQREAQELIDFTLRKTIFFDDFRYRLNDRQLKVVKRMFEAGPTGFEGGMTAKKYMGIAKTSKATATRDLQELLDLDVFSYIGESRAMKYDIRAVYAIAFYPSTEVIKEVGELKKTLKNKIGNYGSCDAEAHITISQLFASDRELDAVKNCLRNWSANQKPFEVRFNEIKKYDNGTLFIAPDEHSTAVLSACMKSVHKNITIREFYHTKVPHMSIGRKLSAEHIQTAFNMLPNVDFTFRCDCISLRKLKGKFFERIEDFVFLDQPIHEQETQLFNL</sequence>
<dbReference type="PANTHER" id="PTHR13504">
    <property type="entry name" value="FIDO DOMAIN-CONTAINING PROTEIN DDB_G0283145"/>
    <property type="match status" value="1"/>
</dbReference>
<feature type="binding site" evidence="2">
    <location>
        <begin position="211"/>
        <end position="218"/>
    </location>
    <ligand>
        <name>ATP</name>
        <dbReference type="ChEBI" id="CHEBI:30616"/>
    </ligand>
</feature>
<dbReference type="RefSeq" id="WP_090881556.1">
    <property type="nucleotide sequence ID" value="NZ_FOGG01000003.1"/>
</dbReference>
<evidence type="ECO:0000259" key="3">
    <source>
        <dbReference type="PROSITE" id="PS51459"/>
    </source>
</evidence>
<evidence type="ECO:0000313" key="4">
    <source>
        <dbReference type="EMBL" id="SER02470.1"/>
    </source>
</evidence>
<dbReference type="InterPro" id="IPR009097">
    <property type="entry name" value="Cyclic_Pdiesterase"/>
</dbReference>
<dbReference type="Pfam" id="PF13776">
    <property type="entry name" value="DUF4172"/>
    <property type="match status" value="1"/>
</dbReference>
<dbReference type="EMBL" id="FOGG01000003">
    <property type="protein sequence ID" value="SER02470.1"/>
    <property type="molecule type" value="Genomic_DNA"/>
</dbReference>
<dbReference type="AlphaFoldDB" id="A0A1H9KTI5"/>
<dbReference type="STRING" id="390241.SAMN04488023_103141"/>
<dbReference type="Gene3D" id="3.90.1140.10">
    <property type="entry name" value="Cyclic phosphodiesterase"/>
    <property type="match status" value="1"/>
</dbReference>
<dbReference type="PANTHER" id="PTHR13504:SF33">
    <property type="entry name" value="FIC FAMILY PROTEIN"/>
    <property type="match status" value="1"/>
</dbReference>
<accession>A0A1H9KTI5</accession>
<proteinExistence type="predicted"/>
<dbReference type="GO" id="GO:0005524">
    <property type="term" value="F:ATP binding"/>
    <property type="evidence" value="ECO:0007669"/>
    <property type="project" value="UniProtKB-KW"/>
</dbReference>
<dbReference type="SUPFAM" id="SSF140931">
    <property type="entry name" value="Fic-like"/>
    <property type="match status" value="1"/>
</dbReference>
<dbReference type="OrthoDB" id="9814400at2"/>
<feature type="active site" evidence="1">
    <location>
        <position position="207"/>
    </location>
</feature>
<dbReference type="PROSITE" id="PS51459">
    <property type="entry name" value="FIDO"/>
    <property type="match status" value="1"/>
</dbReference>
<feature type="binding site" evidence="2">
    <location>
        <begin position="248"/>
        <end position="249"/>
    </location>
    <ligand>
        <name>ATP</name>
        <dbReference type="ChEBI" id="CHEBI:30616"/>
    </ligand>
</feature>
<keyword evidence="2" id="KW-0547">Nucleotide-binding</keyword>